<protein>
    <recommendedName>
        <fullName evidence="3">DUF3281 domain-containing protein</fullName>
    </recommendedName>
</protein>
<organism evidence="1 2">
    <name type="scientific">Francisella tularensis subsp. tularensis str. SCHU S4 substr. FSC237</name>
    <dbReference type="NCBI Taxonomy" id="1341660"/>
    <lineage>
        <taxon>Bacteria</taxon>
        <taxon>Pseudomonadati</taxon>
        <taxon>Pseudomonadota</taxon>
        <taxon>Gammaproteobacteria</taxon>
        <taxon>Thiotrichales</taxon>
        <taxon>Francisellaceae</taxon>
        <taxon>Francisella</taxon>
    </lineage>
</organism>
<reference evidence="1 2" key="1">
    <citation type="submission" date="2014-03" db="EMBL/GenBank/DDBJ databases">
        <title>The Genome Sequence of Francisella tularensis subsp. tularensis str. SCHU S4 substr. FSC043.</title>
        <authorList>
            <consortium name="The Broad Institute Genomics Platform"/>
            <consortium name="The Broad Institute Genome Sequencing Center for Infectious Disease"/>
            <person name="Chapman S.B."/>
            <person name="Guina T."/>
            <person name="Gelhaus C."/>
            <person name="Comer J."/>
            <person name="Sellati T."/>
            <person name="Sjostedt A."/>
            <person name="Young S.K."/>
            <person name="Zeng Q."/>
            <person name="Gargeya S."/>
            <person name="Abouelleil A."/>
            <person name="Alvarado L."/>
            <person name="Chapman S.B."/>
            <person name="Gainer-Dewar J."/>
            <person name="Goldberg J."/>
            <person name="Griggs A."/>
            <person name="Gujja S."/>
            <person name="Hansen M."/>
            <person name="Howarth C."/>
            <person name="Imamovic A."/>
            <person name="Larimer J."/>
            <person name="Murphy C."/>
            <person name="Naylor J."/>
            <person name="Pearson M."/>
            <person name="Poon T.W."/>
            <person name="Priest M."/>
            <person name="Roberts A."/>
            <person name="Saif S."/>
            <person name="Shea T."/>
            <person name="Sykes S."/>
            <person name="Wortman J."/>
            <person name="Nusbaum C."/>
            <person name="Birren B."/>
        </authorList>
    </citation>
    <scope>NUCLEOTIDE SEQUENCE [LARGE SCALE GENOMIC DNA]</scope>
    <source>
        <strain evidence="1 2">Schu S4</strain>
    </source>
</reference>
<evidence type="ECO:0008006" key="3">
    <source>
        <dbReference type="Google" id="ProtNLM"/>
    </source>
</evidence>
<accession>A0AAD3G520</accession>
<dbReference type="InterPro" id="IPR021699">
    <property type="entry name" value="DUF3281"/>
</dbReference>
<dbReference type="Pfam" id="PF11685">
    <property type="entry name" value="DUF3281"/>
    <property type="match status" value="1"/>
</dbReference>
<dbReference type="EMBL" id="JIDS01000002">
    <property type="protein sequence ID" value="EZK38562.1"/>
    <property type="molecule type" value="Genomic_DNA"/>
</dbReference>
<comment type="caution">
    <text evidence="1">The sequence shown here is derived from an EMBL/GenBank/DDBJ whole genome shotgun (WGS) entry which is preliminary data.</text>
</comment>
<name>A0AAD3G520_FRATT</name>
<sequence length="156" mass="16850">MVCFFCFIIISCNGGIKYMRYNSLIMKDKLLIGIAIISSAALLEGCGKTETTNELRIVYQCADVEDTVAIENSYTFQKGLPSGATITTLVASLNANAAKAHGTFAADGSGSFNITCDKGYTWLKDVDPAYGTEINKGSGRDSALATWDTKTNKQYR</sequence>
<proteinExistence type="predicted"/>
<gene>
    <name evidence="1" type="ORF">P250_03328</name>
</gene>
<dbReference type="AlphaFoldDB" id="A0AAD3G520"/>
<dbReference type="Proteomes" id="UP000023806">
    <property type="component" value="Unassembled WGS sequence"/>
</dbReference>
<evidence type="ECO:0000313" key="1">
    <source>
        <dbReference type="EMBL" id="EZK38562.1"/>
    </source>
</evidence>
<evidence type="ECO:0000313" key="2">
    <source>
        <dbReference type="Proteomes" id="UP000023806"/>
    </source>
</evidence>